<dbReference type="GO" id="GO:0047631">
    <property type="term" value="F:ADP-ribose diphosphatase activity"/>
    <property type="evidence" value="ECO:0007669"/>
    <property type="project" value="UniProtKB-EC"/>
</dbReference>
<dbReference type="PANTHER" id="PTHR16509:SF1">
    <property type="entry name" value="MANGANESE-DEPENDENT ADP-RIBOSE_CDP-ALCOHOL DIPHOSPHATASE"/>
    <property type="match status" value="1"/>
</dbReference>
<organism evidence="18 19">
    <name type="scientific">Cannabis sativa</name>
    <name type="common">Hemp</name>
    <name type="synonym">Marijuana</name>
    <dbReference type="NCBI Taxonomy" id="3483"/>
    <lineage>
        <taxon>Eukaryota</taxon>
        <taxon>Viridiplantae</taxon>
        <taxon>Streptophyta</taxon>
        <taxon>Embryophyta</taxon>
        <taxon>Tracheophyta</taxon>
        <taxon>Spermatophyta</taxon>
        <taxon>Magnoliopsida</taxon>
        <taxon>eudicotyledons</taxon>
        <taxon>Gunneridae</taxon>
        <taxon>Pentapetalae</taxon>
        <taxon>rosids</taxon>
        <taxon>fabids</taxon>
        <taxon>Rosales</taxon>
        <taxon>Cannabaceae</taxon>
        <taxon>Cannabis</taxon>
    </lineage>
</organism>
<evidence type="ECO:0000313" key="19">
    <source>
        <dbReference type="Proteomes" id="UP000583929"/>
    </source>
</evidence>
<dbReference type="Proteomes" id="UP000583929">
    <property type="component" value="Unassembled WGS sequence"/>
</dbReference>
<comment type="caution">
    <text evidence="18">The sequence shown here is derived from an EMBL/GenBank/DDBJ whole genome shotgun (WGS) entry which is preliminary data.</text>
</comment>
<dbReference type="EMBL" id="JAATIQ010001258">
    <property type="protein sequence ID" value="KAF4346033.1"/>
    <property type="molecule type" value="Genomic_DNA"/>
</dbReference>
<dbReference type="GO" id="GO:0008663">
    <property type="term" value="F:2',3'-cyclic-nucleotide 2'-phosphodiesterase activity"/>
    <property type="evidence" value="ECO:0007669"/>
    <property type="project" value="TreeGrafter"/>
</dbReference>
<evidence type="ECO:0000256" key="1">
    <source>
        <dbReference type="ARBA" id="ARBA00001946"/>
    </source>
</evidence>
<dbReference type="InterPro" id="IPR004843">
    <property type="entry name" value="Calcineurin-like_PHP"/>
</dbReference>
<comment type="similarity">
    <text evidence="2">Belongs to the ADPRibase-Mn family.</text>
</comment>
<keyword evidence="8" id="KW-0479">Metal-binding</keyword>
<evidence type="ECO:0000256" key="4">
    <source>
        <dbReference type="ARBA" id="ARBA00012443"/>
    </source>
</evidence>
<dbReference type="InterPro" id="IPR029052">
    <property type="entry name" value="Metallo-depent_PP-like"/>
</dbReference>
<reference evidence="18 19" key="1">
    <citation type="journal article" date="2020" name="bioRxiv">
        <title>Sequence and annotation of 42 cannabis genomes reveals extensive copy number variation in cannabinoid synthesis and pathogen resistance genes.</title>
        <authorList>
            <person name="Mckernan K.J."/>
            <person name="Helbert Y."/>
            <person name="Kane L.T."/>
            <person name="Ebling H."/>
            <person name="Zhang L."/>
            <person name="Liu B."/>
            <person name="Eaton Z."/>
            <person name="Mclaughlin S."/>
            <person name="Kingan S."/>
            <person name="Baybayan P."/>
            <person name="Concepcion G."/>
            <person name="Jordan M."/>
            <person name="Riva A."/>
            <person name="Barbazuk W."/>
            <person name="Harkins T."/>
        </authorList>
    </citation>
    <scope>NUCLEOTIDE SEQUENCE [LARGE SCALE GENOMIC DNA]</scope>
    <source>
        <strain evidence="19">cv. Jamaican Lion 4</strain>
        <tissue evidence="18">Leaf</tissue>
    </source>
</reference>
<feature type="non-terminal residue" evidence="18">
    <location>
        <position position="1"/>
    </location>
</feature>
<keyword evidence="19" id="KW-1185">Reference proteome</keyword>
<accession>A0A7J6DIX4</accession>
<evidence type="ECO:0000256" key="16">
    <source>
        <dbReference type="ARBA" id="ARBA00049546"/>
    </source>
</evidence>
<dbReference type="GO" id="GO:0030145">
    <property type="term" value="F:manganese ion binding"/>
    <property type="evidence" value="ECO:0007669"/>
    <property type="project" value="TreeGrafter"/>
</dbReference>
<evidence type="ECO:0000256" key="13">
    <source>
        <dbReference type="ARBA" id="ARBA00047486"/>
    </source>
</evidence>
<gene>
    <name evidence="18" type="ORF">G4B88_012540</name>
</gene>
<sequence>GFNFRGQLQAYIMGSANGFSKQGSCPVLSFGVIADVQHADIPDGRSFLGVPRYYRHSILVLQRAVQRWNADKKHKFVINFGDIVDGFCPKDLSLSTVNKVVEEFEKFDGPVYHMIGNHCLYNLPRDKLLPMLKIPSEDGCAYYDFSPSPEFRFVVLDGYDISAIGWPQDHPKRLEAVKILKEKNPNSDKNSPEGLVGIERRFLMFNGAVGKEQLKWLDGILQEATNMMQKVVICCHLPLDPGSTSFAALLWNFDEVMGLIHKYNCVKVCIAGHNHKGGHSIDSHGIHHRVLEAALECPPEKDAFGYMDLYNDRLSLTGTDRMETKDSPKEVFRLGINFLATTLLSLPKVEKLEDQLQAYIMESASALSKQGSHPILSFGVIADVQHADIPDGRSFIGVPRYYRHSILILQRAVQRWNEDKKHKFVINFGDIVDGFCPKDQSFSTVKKVVEEFEKFDGPVYHMIGNHCLYNLPRDKLLPMLKIPSKDGCAYYDFSPTPEFRFVVLDGYDISAIGWPQDHPKRLEAVKFLQEKNPNMEKNSPEGLVGLERRFLMFNGAVGKEQLKWLDGILQQATNMRQKVMICCHLPLDPGSTSREALLWNYDEVMDLIHRYTCVKVCIAGHDHKGGHSIDSHGIHHRVLEAALECPPGTDAFGYMELYNDKLSLIGTDRMESTEMCFSP</sequence>
<evidence type="ECO:0000256" key="14">
    <source>
        <dbReference type="ARBA" id="ARBA00047636"/>
    </source>
</evidence>
<keyword evidence="9" id="KW-0378">Hydrolase</keyword>
<comment type="cofactor">
    <cofactor evidence="1">
        <name>Mg(2+)</name>
        <dbReference type="ChEBI" id="CHEBI:18420"/>
    </cofactor>
</comment>
<comment type="subunit">
    <text evidence="3">Monomer.</text>
</comment>
<evidence type="ECO:0000256" key="2">
    <source>
        <dbReference type="ARBA" id="ARBA00006362"/>
    </source>
</evidence>
<protein>
    <recommendedName>
        <fullName evidence="7">Manganese-dependent ADP-ribose/CDP-alcohol diphosphatase</fullName>
        <ecNumber evidence="5">3.6.1.13</ecNumber>
        <ecNumber evidence="4">3.6.1.16</ecNumber>
        <ecNumber evidence="6">3.6.1.53</ecNumber>
    </recommendedName>
    <alternativeName>
        <fullName evidence="12">ADPRibase-Mn</fullName>
    </alternativeName>
    <alternativeName>
        <fullName evidence="11">CDP-choline phosphohydrolase</fullName>
    </alternativeName>
</protein>
<evidence type="ECO:0000256" key="3">
    <source>
        <dbReference type="ARBA" id="ARBA00011245"/>
    </source>
</evidence>
<evidence type="ECO:0000256" key="5">
    <source>
        <dbReference type="ARBA" id="ARBA00012453"/>
    </source>
</evidence>
<name>A0A7J6DIX4_CANSA</name>
<dbReference type="EC" id="3.6.1.13" evidence="5"/>
<dbReference type="EC" id="3.6.1.53" evidence="6"/>
<evidence type="ECO:0000256" key="8">
    <source>
        <dbReference type="ARBA" id="ARBA00022723"/>
    </source>
</evidence>
<evidence type="ECO:0000313" key="18">
    <source>
        <dbReference type="EMBL" id="KAF4346033.1"/>
    </source>
</evidence>
<comment type="catalytic activity">
    <reaction evidence="15">
        <text>ADP-D-ribose + H2O = D-ribose 5-phosphate + AMP + 2 H(+)</text>
        <dbReference type="Rhea" id="RHEA:10412"/>
        <dbReference type="ChEBI" id="CHEBI:15377"/>
        <dbReference type="ChEBI" id="CHEBI:15378"/>
        <dbReference type="ChEBI" id="CHEBI:57967"/>
        <dbReference type="ChEBI" id="CHEBI:78346"/>
        <dbReference type="ChEBI" id="CHEBI:456215"/>
        <dbReference type="EC" id="3.6.1.53"/>
    </reaction>
</comment>
<keyword evidence="10" id="KW-0862">Zinc</keyword>
<evidence type="ECO:0000256" key="6">
    <source>
        <dbReference type="ARBA" id="ARBA00012529"/>
    </source>
</evidence>
<evidence type="ECO:0000256" key="10">
    <source>
        <dbReference type="ARBA" id="ARBA00022833"/>
    </source>
</evidence>
<comment type="catalytic activity">
    <reaction evidence="13">
        <text>CDP-glycerol + H2O = sn-glycerol 3-phosphate + CMP + 2 H(+)</text>
        <dbReference type="Rhea" id="RHEA:21692"/>
        <dbReference type="ChEBI" id="CHEBI:15377"/>
        <dbReference type="ChEBI" id="CHEBI:15378"/>
        <dbReference type="ChEBI" id="CHEBI:57597"/>
        <dbReference type="ChEBI" id="CHEBI:58311"/>
        <dbReference type="ChEBI" id="CHEBI:60377"/>
        <dbReference type="EC" id="3.6.1.16"/>
    </reaction>
</comment>
<evidence type="ECO:0000256" key="9">
    <source>
        <dbReference type="ARBA" id="ARBA00022801"/>
    </source>
</evidence>
<dbReference type="InterPro" id="IPR041869">
    <property type="entry name" value="MPP_ADPRM"/>
</dbReference>
<dbReference type="AlphaFoldDB" id="A0A7J6DIX4"/>
<evidence type="ECO:0000256" key="7">
    <source>
        <dbReference type="ARBA" id="ARBA00016378"/>
    </source>
</evidence>
<feature type="domain" description="Calcineurin-like phosphoesterase" evidence="17">
    <location>
        <begin position="30"/>
        <end position="276"/>
    </location>
</feature>
<evidence type="ECO:0000256" key="11">
    <source>
        <dbReference type="ARBA" id="ARBA00030848"/>
    </source>
</evidence>
<evidence type="ECO:0000259" key="17">
    <source>
        <dbReference type="Pfam" id="PF00149"/>
    </source>
</evidence>
<dbReference type="PANTHER" id="PTHR16509">
    <property type="match status" value="1"/>
</dbReference>
<dbReference type="Gene3D" id="3.60.21.10">
    <property type="match status" value="2"/>
</dbReference>
<evidence type="ECO:0000256" key="12">
    <source>
        <dbReference type="ARBA" id="ARBA00032579"/>
    </source>
</evidence>
<comment type="catalytic activity">
    <reaction evidence="14">
        <text>CDP-choline + H2O = phosphocholine + CMP + 2 H(+)</text>
        <dbReference type="Rhea" id="RHEA:32487"/>
        <dbReference type="ChEBI" id="CHEBI:15377"/>
        <dbReference type="ChEBI" id="CHEBI:15378"/>
        <dbReference type="ChEBI" id="CHEBI:58779"/>
        <dbReference type="ChEBI" id="CHEBI:60377"/>
        <dbReference type="ChEBI" id="CHEBI:295975"/>
        <dbReference type="EC" id="3.6.1.53"/>
    </reaction>
</comment>
<dbReference type="CDD" id="cd07396">
    <property type="entry name" value="MPP_Nbla03831"/>
    <property type="match status" value="2"/>
</dbReference>
<comment type="catalytic activity">
    <reaction evidence="16">
        <text>ADP-D-ribose + H2O = D-ribose 5-phosphate + AMP + 2 H(+)</text>
        <dbReference type="Rhea" id="RHEA:10412"/>
        <dbReference type="ChEBI" id="CHEBI:15377"/>
        <dbReference type="ChEBI" id="CHEBI:15378"/>
        <dbReference type="ChEBI" id="CHEBI:57967"/>
        <dbReference type="ChEBI" id="CHEBI:78346"/>
        <dbReference type="ChEBI" id="CHEBI:456215"/>
        <dbReference type="EC" id="3.6.1.13"/>
    </reaction>
</comment>
<dbReference type="EC" id="3.6.1.16" evidence="4"/>
<evidence type="ECO:0000256" key="15">
    <source>
        <dbReference type="ARBA" id="ARBA00047894"/>
    </source>
</evidence>
<dbReference type="GO" id="GO:0047734">
    <property type="term" value="F:CDP-glycerol diphosphatase activity"/>
    <property type="evidence" value="ECO:0007669"/>
    <property type="project" value="UniProtKB-EC"/>
</dbReference>
<dbReference type="Pfam" id="PF00149">
    <property type="entry name" value="Metallophos"/>
    <property type="match status" value="2"/>
</dbReference>
<dbReference type="SUPFAM" id="SSF56300">
    <property type="entry name" value="Metallo-dependent phosphatases"/>
    <property type="match status" value="2"/>
</dbReference>
<proteinExistence type="inferred from homology"/>
<feature type="domain" description="Calcineurin-like phosphoesterase" evidence="17">
    <location>
        <begin position="378"/>
        <end position="624"/>
    </location>
</feature>